<comment type="caution">
    <text evidence="4">Lacks conserved residue(s) required for the propagation of feature annotation.</text>
</comment>
<evidence type="ECO:0000313" key="10">
    <source>
        <dbReference type="Proteomes" id="UP000233769"/>
    </source>
</evidence>
<dbReference type="GO" id="GO:0005829">
    <property type="term" value="C:cytosol"/>
    <property type="evidence" value="ECO:0007669"/>
    <property type="project" value="TreeGrafter"/>
</dbReference>
<dbReference type="PROSITE" id="PS51755">
    <property type="entry name" value="OMPR_PHOB"/>
    <property type="match status" value="1"/>
</dbReference>
<dbReference type="Gene3D" id="3.40.50.2300">
    <property type="match status" value="1"/>
</dbReference>
<accession>A0A2N9AY72</accession>
<feature type="domain" description="OmpR/PhoB-type" evidence="8">
    <location>
        <begin position="174"/>
        <end position="274"/>
    </location>
</feature>
<dbReference type="PANTHER" id="PTHR48111">
    <property type="entry name" value="REGULATOR OF RPOS"/>
    <property type="match status" value="1"/>
</dbReference>
<feature type="DNA-binding region" description="OmpR/PhoB-type" evidence="5">
    <location>
        <begin position="174"/>
        <end position="274"/>
    </location>
</feature>
<dbReference type="InterPro" id="IPR016032">
    <property type="entry name" value="Sig_transdc_resp-reg_C-effctor"/>
</dbReference>
<name>A0A2N9AY72_METEX</name>
<dbReference type="GO" id="GO:0006355">
    <property type="term" value="P:regulation of DNA-templated transcription"/>
    <property type="evidence" value="ECO:0007669"/>
    <property type="project" value="InterPro"/>
</dbReference>
<keyword evidence="1" id="KW-0805">Transcription regulation</keyword>
<evidence type="ECO:0000259" key="7">
    <source>
        <dbReference type="PROSITE" id="PS50110"/>
    </source>
</evidence>
<keyword evidence="3" id="KW-0804">Transcription</keyword>
<dbReference type="InterPro" id="IPR001789">
    <property type="entry name" value="Sig_transdc_resp-reg_receiver"/>
</dbReference>
<dbReference type="PROSITE" id="PS50110">
    <property type="entry name" value="RESPONSE_REGULATORY"/>
    <property type="match status" value="1"/>
</dbReference>
<dbReference type="Pfam" id="PF00486">
    <property type="entry name" value="Trans_reg_C"/>
    <property type="match status" value="1"/>
</dbReference>
<keyword evidence="2 5" id="KW-0238">DNA-binding</keyword>
<evidence type="ECO:0000256" key="5">
    <source>
        <dbReference type="PROSITE-ProRule" id="PRU01091"/>
    </source>
</evidence>
<dbReference type="SUPFAM" id="SSF52172">
    <property type="entry name" value="CheY-like"/>
    <property type="match status" value="1"/>
</dbReference>
<dbReference type="GO" id="GO:0000976">
    <property type="term" value="F:transcription cis-regulatory region binding"/>
    <property type="evidence" value="ECO:0007669"/>
    <property type="project" value="TreeGrafter"/>
</dbReference>
<dbReference type="Gene3D" id="1.10.10.10">
    <property type="entry name" value="Winged helix-like DNA-binding domain superfamily/Winged helix DNA-binding domain"/>
    <property type="match status" value="1"/>
</dbReference>
<gene>
    <name evidence="9" type="ORF">TK0001_5703</name>
</gene>
<dbReference type="CDD" id="cd00383">
    <property type="entry name" value="trans_reg_C"/>
    <property type="match status" value="1"/>
</dbReference>
<dbReference type="InterPro" id="IPR039420">
    <property type="entry name" value="WalR-like"/>
</dbReference>
<evidence type="ECO:0000256" key="3">
    <source>
        <dbReference type="ARBA" id="ARBA00023163"/>
    </source>
</evidence>
<proteinExistence type="predicted"/>
<dbReference type="SMART" id="SM00862">
    <property type="entry name" value="Trans_reg_C"/>
    <property type="match status" value="1"/>
</dbReference>
<feature type="domain" description="Response regulatory" evidence="7">
    <location>
        <begin position="42"/>
        <end position="157"/>
    </location>
</feature>
<evidence type="ECO:0000256" key="1">
    <source>
        <dbReference type="ARBA" id="ARBA00023015"/>
    </source>
</evidence>
<dbReference type="InterPro" id="IPR001867">
    <property type="entry name" value="OmpR/PhoB-type_DNA-bd"/>
</dbReference>
<dbReference type="SUPFAM" id="SSF46894">
    <property type="entry name" value="C-terminal effector domain of the bipartite response regulators"/>
    <property type="match status" value="1"/>
</dbReference>
<organism evidence="9 10">
    <name type="scientific">Methylorubrum extorquens</name>
    <name type="common">Methylobacterium dichloromethanicum</name>
    <name type="synonym">Methylobacterium extorquens</name>
    <dbReference type="NCBI Taxonomy" id="408"/>
    <lineage>
        <taxon>Bacteria</taxon>
        <taxon>Pseudomonadati</taxon>
        <taxon>Pseudomonadota</taxon>
        <taxon>Alphaproteobacteria</taxon>
        <taxon>Hyphomicrobiales</taxon>
        <taxon>Methylobacteriaceae</taxon>
        <taxon>Methylorubrum</taxon>
    </lineage>
</organism>
<reference evidence="10" key="1">
    <citation type="submission" date="2017-10" db="EMBL/GenBank/DDBJ databases">
        <authorList>
            <person name="Regsiter A."/>
            <person name="William W."/>
        </authorList>
    </citation>
    <scope>NUCLEOTIDE SEQUENCE [LARGE SCALE GENOMIC DNA]</scope>
</reference>
<dbReference type="InterPro" id="IPR011006">
    <property type="entry name" value="CheY-like_superfamily"/>
</dbReference>
<dbReference type="Proteomes" id="UP000233769">
    <property type="component" value="Chromosome tk0001"/>
</dbReference>
<dbReference type="AlphaFoldDB" id="A0A2N9AY72"/>
<evidence type="ECO:0000256" key="4">
    <source>
        <dbReference type="PROSITE-ProRule" id="PRU00169"/>
    </source>
</evidence>
<dbReference type="EMBL" id="LT962688">
    <property type="protein sequence ID" value="SOR32269.1"/>
    <property type="molecule type" value="Genomic_DNA"/>
</dbReference>
<feature type="region of interest" description="Disordered" evidence="6">
    <location>
        <begin position="163"/>
        <end position="182"/>
    </location>
</feature>
<dbReference type="PANTHER" id="PTHR48111:SF67">
    <property type="entry name" value="TRANSCRIPTIONAL REGULATORY PROTEIN TCTD"/>
    <property type="match status" value="1"/>
</dbReference>
<sequence>MRQRLDALRKAAETVFRWRPKPAQIAAQWQGDPAGSGGWSSMYFLVDPRDTVNAGYKASFEREGISSFALMPDEFLSWLRAASPADLEAIQGFLLGDFAERAKCAGVIRKQSRAPIIALADLRSLEQTVELLEAGIDDVLPKPVHVREILARSEAIWRRVNGAVQPSEAEGETEGEARGPDRLKVFHDGRDPEIDGVPLSLPRRERHILEYLVRNRGRRLTKTQVFNVVYGVYSNGVEESVIEGHVSKLRKKLAERLGYDPIEAKRYMGYTYVG</sequence>
<dbReference type="GO" id="GO:0000156">
    <property type="term" value="F:phosphorelay response regulator activity"/>
    <property type="evidence" value="ECO:0007669"/>
    <property type="project" value="TreeGrafter"/>
</dbReference>
<dbReference type="InterPro" id="IPR036388">
    <property type="entry name" value="WH-like_DNA-bd_sf"/>
</dbReference>
<evidence type="ECO:0000256" key="6">
    <source>
        <dbReference type="SAM" id="MobiDB-lite"/>
    </source>
</evidence>
<evidence type="ECO:0000313" key="9">
    <source>
        <dbReference type="EMBL" id="SOR32269.1"/>
    </source>
</evidence>
<evidence type="ECO:0000256" key="2">
    <source>
        <dbReference type="ARBA" id="ARBA00023125"/>
    </source>
</evidence>
<dbReference type="GO" id="GO:0032993">
    <property type="term" value="C:protein-DNA complex"/>
    <property type="evidence" value="ECO:0007669"/>
    <property type="project" value="TreeGrafter"/>
</dbReference>
<protein>
    <submittedName>
        <fullName evidence="9">Two-component response regulator</fullName>
    </submittedName>
</protein>
<evidence type="ECO:0000259" key="8">
    <source>
        <dbReference type="PROSITE" id="PS51755"/>
    </source>
</evidence>